<keyword evidence="2" id="KW-1185">Reference proteome</keyword>
<dbReference type="AlphaFoldDB" id="K0I8W5"/>
<proteinExistence type="predicted"/>
<protein>
    <submittedName>
        <fullName evidence="1">Uncharacterized protein</fullName>
    </submittedName>
</protein>
<evidence type="ECO:0000313" key="1">
    <source>
        <dbReference type="EMBL" id="AFU57686.1"/>
    </source>
</evidence>
<dbReference type="InParanoid" id="K0I8W5"/>
<dbReference type="Proteomes" id="UP000008037">
    <property type="component" value="Chromosome"/>
</dbReference>
<name>K0I8W5_NITGG</name>
<dbReference type="BioCyc" id="CNIT1237085:G1324-741-MONOMER"/>
<reference evidence="1 2" key="1">
    <citation type="journal article" date="2012" name="Environ. Microbiol.">
        <title>The genome of the ammonia-oxidizing Candidatus Nitrososphaera gargensis: insights into metabolic versatility and environmental adaptations.</title>
        <authorList>
            <person name="Spang A."/>
            <person name="Poehlein A."/>
            <person name="Offre P."/>
            <person name="Zumbragel S."/>
            <person name="Haider S."/>
            <person name="Rychlik N."/>
            <person name="Nowka B."/>
            <person name="Schmeisser C."/>
            <person name="Lebedeva E.V."/>
            <person name="Rattei T."/>
            <person name="Bohm C."/>
            <person name="Schmid M."/>
            <person name="Galushko A."/>
            <person name="Hatzenpichler R."/>
            <person name="Weinmaier T."/>
            <person name="Daniel R."/>
            <person name="Schleper C."/>
            <person name="Spieck E."/>
            <person name="Streit W."/>
            <person name="Wagner M."/>
        </authorList>
    </citation>
    <scope>NUCLEOTIDE SEQUENCE [LARGE SCALE GENOMIC DNA]</scope>
    <source>
        <strain evidence="2">Ga9.2</strain>
    </source>
</reference>
<dbReference type="EMBL" id="CP002408">
    <property type="protein sequence ID" value="AFU57686.1"/>
    <property type="molecule type" value="Genomic_DNA"/>
</dbReference>
<organism evidence="1 2">
    <name type="scientific">Nitrososphaera gargensis (strain Ga9.2)</name>
    <dbReference type="NCBI Taxonomy" id="1237085"/>
    <lineage>
        <taxon>Archaea</taxon>
        <taxon>Nitrososphaerota</taxon>
        <taxon>Nitrososphaeria</taxon>
        <taxon>Nitrososphaerales</taxon>
        <taxon>Nitrososphaeraceae</taxon>
        <taxon>Nitrososphaera</taxon>
    </lineage>
</organism>
<accession>K0I8W5</accession>
<gene>
    <name evidence="1" type="ordered locus">Ngar_c07430</name>
</gene>
<sequence length="129" mass="14743">MLVVITIRFERKLKSFQTAEHIVLADTPFQDKSYMSDFHLRTWLSKFRQTSIKHLLKMGLFYHSIGFAFGIGETILIEELDPFYETPNLLLTLFDALSAGPIEEALLFGFPFTPLATTTCFLELGVYGL</sequence>
<evidence type="ECO:0000313" key="2">
    <source>
        <dbReference type="Proteomes" id="UP000008037"/>
    </source>
</evidence>
<dbReference type="HOGENOM" id="CLU_1943923_0_0_2"/>
<dbReference type="KEGG" id="nga:Ngar_c07430"/>